<dbReference type="EMBL" id="JAVFWL010000001">
    <property type="protein sequence ID" value="KAK6726012.1"/>
    <property type="molecule type" value="Genomic_DNA"/>
</dbReference>
<proteinExistence type="predicted"/>
<protein>
    <submittedName>
        <fullName evidence="1">Uncharacterized protein</fullName>
    </submittedName>
</protein>
<comment type="caution">
    <text evidence="1">The sequence shown here is derived from an EMBL/GenBank/DDBJ whole genome shotgun (WGS) entry which is preliminary data.</text>
</comment>
<keyword evidence="2" id="KW-1185">Reference proteome</keyword>
<reference evidence="1 2" key="1">
    <citation type="submission" date="2023-08" db="EMBL/GenBank/DDBJ databases">
        <title>A Necator americanus chromosomal reference genome.</title>
        <authorList>
            <person name="Ilik V."/>
            <person name="Petrzelkova K.J."/>
            <person name="Pardy F."/>
            <person name="Fuh T."/>
            <person name="Niatou-Singa F.S."/>
            <person name="Gouil Q."/>
            <person name="Baker L."/>
            <person name="Ritchie M.E."/>
            <person name="Jex A.R."/>
            <person name="Gazzola D."/>
            <person name="Li H."/>
            <person name="Toshio Fujiwara R."/>
            <person name="Zhan B."/>
            <person name="Aroian R.V."/>
            <person name="Pafco B."/>
            <person name="Schwarz E.M."/>
        </authorList>
    </citation>
    <scope>NUCLEOTIDE SEQUENCE [LARGE SCALE GENOMIC DNA]</scope>
    <source>
        <strain evidence="1 2">Aroian</strain>
        <tissue evidence="1">Whole animal</tissue>
    </source>
</reference>
<sequence>MDFRWSTRIVHEKRLLRGWRMDEDLEGSQIVETSSYVYLGHSMNMESDLEEDLNRRMKAKVDSIRTVSEATNQLTDLDLPAHLFDPAVLSALYCTAET</sequence>
<dbReference type="Proteomes" id="UP001303046">
    <property type="component" value="Unassembled WGS sequence"/>
</dbReference>
<gene>
    <name evidence="1" type="primary">Necator_chrI.g494</name>
    <name evidence="1" type="ORF">RB195_004372</name>
</gene>
<evidence type="ECO:0000313" key="2">
    <source>
        <dbReference type="Proteomes" id="UP001303046"/>
    </source>
</evidence>
<evidence type="ECO:0000313" key="1">
    <source>
        <dbReference type="EMBL" id="KAK6726012.1"/>
    </source>
</evidence>
<name>A0ABR1BL55_NECAM</name>
<organism evidence="1 2">
    <name type="scientific">Necator americanus</name>
    <name type="common">Human hookworm</name>
    <dbReference type="NCBI Taxonomy" id="51031"/>
    <lineage>
        <taxon>Eukaryota</taxon>
        <taxon>Metazoa</taxon>
        <taxon>Ecdysozoa</taxon>
        <taxon>Nematoda</taxon>
        <taxon>Chromadorea</taxon>
        <taxon>Rhabditida</taxon>
        <taxon>Rhabditina</taxon>
        <taxon>Rhabditomorpha</taxon>
        <taxon>Strongyloidea</taxon>
        <taxon>Ancylostomatidae</taxon>
        <taxon>Bunostominae</taxon>
        <taxon>Necator</taxon>
    </lineage>
</organism>
<accession>A0ABR1BL55</accession>